<organism evidence="4 5">
    <name type="scientific">Azohydromonas lata</name>
    <dbReference type="NCBI Taxonomy" id="45677"/>
    <lineage>
        <taxon>Bacteria</taxon>
        <taxon>Pseudomonadati</taxon>
        <taxon>Pseudomonadota</taxon>
        <taxon>Betaproteobacteria</taxon>
        <taxon>Burkholderiales</taxon>
        <taxon>Sphaerotilaceae</taxon>
        <taxon>Azohydromonas</taxon>
    </lineage>
</organism>
<sequence>MKQVLIVDDQADLRKLLRWSLDEFEDRLELHEASNGTAALEKAEEVKPDLVLLDVMMPGELNGLQVCRRLRDMPVLQGTRVVLLSARAQATDIQEGMAAGADAYMVKPFSPQRLIETVQRLLPDL</sequence>
<comment type="caution">
    <text evidence="4">The sequence shown here is derived from an EMBL/GenBank/DDBJ whole genome shotgun (WGS) entry which is preliminary data.</text>
</comment>
<evidence type="ECO:0000256" key="1">
    <source>
        <dbReference type="ARBA" id="ARBA00022553"/>
    </source>
</evidence>
<dbReference type="SMART" id="SM00448">
    <property type="entry name" value="REC"/>
    <property type="match status" value="1"/>
</dbReference>
<evidence type="ECO:0000313" key="4">
    <source>
        <dbReference type="EMBL" id="MDZ5460637.1"/>
    </source>
</evidence>
<dbReference type="RefSeq" id="WP_066338556.1">
    <property type="nucleotide sequence ID" value="NZ_JAXOJX010000076.1"/>
</dbReference>
<dbReference type="Pfam" id="PF00072">
    <property type="entry name" value="Response_reg"/>
    <property type="match status" value="1"/>
</dbReference>
<keyword evidence="1 2" id="KW-0597">Phosphoprotein</keyword>
<dbReference type="SUPFAM" id="SSF52172">
    <property type="entry name" value="CheY-like"/>
    <property type="match status" value="1"/>
</dbReference>
<dbReference type="Proteomes" id="UP001293718">
    <property type="component" value="Unassembled WGS sequence"/>
</dbReference>
<name>A0ABU5IP34_9BURK</name>
<dbReference type="InterPro" id="IPR001789">
    <property type="entry name" value="Sig_transdc_resp-reg_receiver"/>
</dbReference>
<dbReference type="EMBL" id="JAXOJX010000076">
    <property type="protein sequence ID" value="MDZ5460637.1"/>
    <property type="molecule type" value="Genomic_DNA"/>
</dbReference>
<dbReference type="PROSITE" id="PS50110">
    <property type="entry name" value="RESPONSE_REGULATORY"/>
    <property type="match status" value="1"/>
</dbReference>
<feature type="domain" description="Response regulatory" evidence="3">
    <location>
        <begin position="3"/>
        <end position="122"/>
    </location>
</feature>
<keyword evidence="5" id="KW-1185">Reference proteome</keyword>
<protein>
    <submittedName>
        <fullName evidence="4">Response regulator</fullName>
    </submittedName>
</protein>
<dbReference type="InterPro" id="IPR050595">
    <property type="entry name" value="Bact_response_regulator"/>
</dbReference>
<reference evidence="4 5" key="1">
    <citation type="submission" date="2023-11" db="EMBL/GenBank/DDBJ databases">
        <title>Draft genome of Azohydromonas lata strain H1 (DSM1123), a polyhydroxyalkanoate producer.</title>
        <authorList>
            <person name="Traversa D."/>
            <person name="D'Addabbo P."/>
            <person name="Pazzani C."/>
            <person name="Manzari C."/>
            <person name="Chiara M."/>
            <person name="Scrascia M."/>
        </authorList>
    </citation>
    <scope>NUCLEOTIDE SEQUENCE [LARGE SCALE GENOMIC DNA]</scope>
    <source>
        <strain evidence="4 5">H1</strain>
    </source>
</reference>
<evidence type="ECO:0000256" key="2">
    <source>
        <dbReference type="PROSITE-ProRule" id="PRU00169"/>
    </source>
</evidence>
<feature type="modified residue" description="4-aspartylphosphate" evidence="2">
    <location>
        <position position="54"/>
    </location>
</feature>
<dbReference type="PANTHER" id="PTHR44591">
    <property type="entry name" value="STRESS RESPONSE REGULATOR PROTEIN 1"/>
    <property type="match status" value="1"/>
</dbReference>
<proteinExistence type="predicted"/>
<evidence type="ECO:0000313" key="5">
    <source>
        <dbReference type="Proteomes" id="UP001293718"/>
    </source>
</evidence>
<evidence type="ECO:0000259" key="3">
    <source>
        <dbReference type="PROSITE" id="PS50110"/>
    </source>
</evidence>
<accession>A0ABU5IP34</accession>
<dbReference type="PANTHER" id="PTHR44591:SF3">
    <property type="entry name" value="RESPONSE REGULATORY DOMAIN-CONTAINING PROTEIN"/>
    <property type="match status" value="1"/>
</dbReference>
<dbReference type="InterPro" id="IPR011006">
    <property type="entry name" value="CheY-like_superfamily"/>
</dbReference>
<dbReference type="Gene3D" id="3.40.50.2300">
    <property type="match status" value="1"/>
</dbReference>
<gene>
    <name evidence="4" type="ORF">SM757_29065</name>
</gene>